<dbReference type="InterPro" id="IPR003736">
    <property type="entry name" value="PAAI_dom"/>
</dbReference>
<accession>A0ABV9FR20</accession>
<proteinExistence type="inferred from homology"/>
<evidence type="ECO:0000259" key="3">
    <source>
        <dbReference type="Pfam" id="PF03061"/>
    </source>
</evidence>
<dbReference type="EC" id="3.1.2.-" evidence="4"/>
<reference evidence="5" key="1">
    <citation type="journal article" date="2019" name="Int. J. Syst. Evol. Microbiol.">
        <title>The Global Catalogue of Microorganisms (GCM) 10K type strain sequencing project: providing services to taxonomists for standard genome sequencing and annotation.</title>
        <authorList>
            <consortium name="The Broad Institute Genomics Platform"/>
            <consortium name="The Broad Institute Genome Sequencing Center for Infectious Disease"/>
            <person name="Wu L."/>
            <person name="Ma J."/>
        </authorList>
    </citation>
    <scope>NUCLEOTIDE SEQUENCE [LARGE SCALE GENOMIC DNA]</scope>
    <source>
        <strain evidence="5">CCUG 54520</strain>
    </source>
</reference>
<keyword evidence="2 4" id="KW-0378">Hydrolase</keyword>
<dbReference type="InterPro" id="IPR029069">
    <property type="entry name" value="HotDog_dom_sf"/>
</dbReference>
<gene>
    <name evidence="4" type="ORF">ACFO6S_11640</name>
</gene>
<dbReference type="Gene3D" id="3.10.129.10">
    <property type="entry name" value="Hotdog Thioesterase"/>
    <property type="match status" value="1"/>
</dbReference>
<dbReference type="PANTHER" id="PTHR43240">
    <property type="entry name" value="1,4-DIHYDROXY-2-NAPHTHOYL-COA THIOESTERASE 1"/>
    <property type="match status" value="1"/>
</dbReference>
<dbReference type="NCBIfam" id="TIGR00369">
    <property type="entry name" value="unchar_dom_1"/>
    <property type="match status" value="1"/>
</dbReference>
<dbReference type="SUPFAM" id="SSF54637">
    <property type="entry name" value="Thioesterase/thiol ester dehydrase-isomerase"/>
    <property type="match status" value="1"/>
</dbReference>
<dbReference type="CDD" id="cd03443">
    <property type="entry name" value="PaaI_thioesterase"/>
    <property type="match status" value="1"/>
</dbReference>
<keyword evidence="5" id="KW-1185">Reference proteome</keyword>
<dbReference type="Proteomes" id="UP001595914">
    <property type="component" value="Unassembled WGS sequence"/>
</dbReference>
<organism evidence="4 5">
    <name type="scientific">Rhodococcus kronopolitis</name>
    <dbReference type="NCBI Taxonomy" id="1460226"/>
    <lineage>
        <taxon>Bacteria</taxon>
        <taxon>Bacillati</taxon>
        <taxon>Actinomycetota</taxon>
        <taxon>Actinomycetes</taxon>
        <taxon>Mycobacteriales</taxon>
        <taxon>Nocardiaceae</taxon>
        <taxon>Rhodococcus</taxon>
    </lineage>
</organism>
<feature type="domain" description="Thioesterase" evidence="3">
    <location>
        <begin position="57"/>
        <end position="132"/>
    </location>
</feature>
<comment type="similarity">
    <text evidence="1">Belongs to the thioesterase PaaI family.</text>
</comment>
<dbReference type="GO" id="GO:0016787">
    <property type="term" value="F:hydrolase activity"/>
    <property type="evidence" value="ECO:0007669"/>
    <property type="project" value="UniProtKB-KW"/>
</dbReference>
<evidence type="ECO:0000313" key="4">
    <source>
        <dbReference type="EMBL" id="MFC4604338.1"/>
    </source>
</evidence>
<sequence>MSENPAITELTSLDPAEATPHLNKGFGELLGLEYQELTADRVRATWTVRPELYQPAGLMNGGVHCAVVETLASIGGSIWLGERGHVVGVNNNTDFLRASRSGTLYAEATPIHRGRTQQLWQVTVQDEADKLVARGQVRLANVTDPGVLGR</sequence>
<dbReference type="InterPro" id="IPR006683">
    <property type="entry name" value="Thioestr_dom"/>
</dbReference>
<name>A0ABV9FR20_9NOCA</name>
<evidence type="ECO:0000256" key="2">
    <source>
        <dbReference type="ARBA" id="ARBA00022801"/>
    </source>
</evidence>
<evidence type="ECO:0000256" key="1">
    <source>
        <dbReference type="ARBA" id="ARBA00008324"/>
    </source>
</evidence>
<evidence type="ECO:0000313" key="5">
    <source>
        <dbReference type="Proteomes" id="UP001595914"/>
    </source>
</evidence>
<dbReference type="Pfam" id="PF03061">
    <property type="entry name" value="4HBT"/>
    <property type="match status" value="1"/>
</dbReference>
<protein>
    <submittedName>
        <fullName evidence="4">PaaI family thioesterase</fullName>
        <ecNumber evidence="4">3.1.2.-</ecNumber>
    </submittedName>
</protein>
<dbReference type="EMBL" id="JBHSFO010000005">
    <property type="protein sequence ID" value="MFC4604338.1"/>
    <property type="molecule type" value="Genomic_DNA"/>
</dbReference>
<dbReference type="PANTHER" id="PTHR43240:SF5">
    <property type="entry name" value="1,4-DIHYDROXY-2-NAPHTHOYL-COA THIOESTERASE 1"/>
    <property type="match status" value="1"/>
</dbReference>
<dbReference type="RefSeq" id="WP_378417076.1">
    <property type="nucleotide sequence ID" value="NZ_JBHSFO010000005.1"/>
</dbReference>
<comment type="caution">
    <text evidence="4">The sequence shown here is derived from an EMBL/GenBank/DDBJ whole genome shotgun (WGS) entry which is preliminary data.</text>
</comment>